<dbReference type="PROSITE" id="PS00666">
    <property type="entry name" value="DHDPS_2"/>
    <property type="match status" value="1"/>
</dbReference>
<evidence type="ECO:0000313" key="8">
    <source>
        <dbReference type="Proteomes" id="UP000674234"/>
    </source>
</evidence>
<evidence type="ECO:0000256" key="1">
    <source>
        <dbReference type="ARBA" id="ARBA00007592"/>
    </source>
</evidence>
<dbReference type="PANTHER" id="PTHR12128:SF66">
    <property type="entry name" value="4-HYDROXY-2-OXOGLUTARATE ALDOLASE, MITOCHONDRIAL"/>
    <property type="match status" value="1"/>
</dbReference>
<accession>A0A941ARM6</accession>
<keyword evidence="2 4" id="KW-0456">Lyase</keyword>
<reference evidence="7" key="1">
    <citation type="submission" date="2021-02" db="EMBL/GenBank/DDBJ databases">
        <title>Draft genome sequence of Microbispora sp. RL4-1S isolated from rice leaves in Thailand.</title>
        <authorList>
            <person name="Muangham S."/>
            <person name="Duangmal K."/>
        </authorList>
    </citation>
    <scope>NUCLEOTIDE SEQUENCE</scope>
    <source>
        <strain evidence="7">RL4-1S</strain>
    </source>
</reference>
<feature type="active site" description="Schiff-base intermediate with substrate" evidence="5">
    <location>
        <position position="158"/>
    </location>
</feature>
<sequence>MMLTGLYVPLVTPFDDEGKVALTALEALAHDVLDGGAAGVVALGTTAEPSSLSSGERRAVVDVVAGVCRARSARLLVGAGTAEALTALRGRPEVTAALTLVPPFVRPGEDGVVAYLTSLSAVSPVPLVVYHVPYRTGQRLSPEAVLRLAALPGVAGMKYAVGGIDADTVGLLADLPPGFALLGGDDVVVSPLLALGAHGGVVASAHLRTAEFAELIDAWRTGDAVRARPLGHRLAALSAALFAEPNPTVVKAVLHAQGRIPTPAVRLPLLPAGPGALRSALRHAGQDVGPPVAVGQGMA</sequence>
<evidence type="ECO:0000256" key="4">
    <source>
        <dbReference type="PIRNR" id="PIRNR001365"/>
    </source>
</evidence>
<keyword evidence="3" id="KW-0704">Schiff base</keyword>
<dbReference type="InterPro" id="IPR013785">
    <property type="entry name" value="Aldolase_TIM"/>
</dbReference>
<dbReference type="PRINTS" id="PR00146">
    <property type="entry name" value="DHPICSNTHASE"/>
</dbReference>
<dbReference type="GO" id="GO:0008840">
    <property type="term" value="F:4-hydroxy-tetrahydrodipicolinate synthase activity"/>
    <property type="evidence" value="ECO:0007669"/>
    <property type="project" value="TreeGrafter"/>
</dbReference>
<dbReference type="GO" id="GO:0044281">
    <property type="term" value="P:small molecule metabolic process"/>
    <property type="evidence" value="ECO:0007669"/>
    <property type="project" value="UniProtKB-ARBA"/>
</dbReference>
<evidence type="ECO:0000256" key="6">
    <source>
        <dbReference type="PIRSR" id="PIRSR001365-2"/>
    </source>
</evidence>
<gene>
    <name evidence="7" type="ORF">JOL79_21225</name>
</gene>
<comment type="similarity">
    <text evidence="1 4">Belongs to the DapA family.</text>
</comment>
<dbReference type="InterPro" id="IPR020625">
    <property type="entry name" value="Schiff_base-form_aldolases_AS"/>
</dbReference>
<protein>
    <submittedName>
        <fullName evidence="7">Dihydrodipicolinate synthase family protein</fullName>
    </submittedName>
</protein>
<comment type="caution">
    <text evidence="7">The sequence shown here is derived from an EMBL/GenBank/DDBJ whole genome shotgun (WGS) entry which is preliminary data.</text>
</comment>
<dbReference type="EMBL" id="JAFCNB010000012">
    <property type="protein sequence ID" value="MBP2706334.1"/>
    <property type="molecule type" value="Genomic_DNA"/>
</dbReference>
<dbReference type="SMART" id="SM01130">
    <property type="entry name" value="DHDPS"/>
    <property type="match status" value="1"/>
</dbReference>
<dbReference type="Gene3D" id="3.20.20.70">
    <property type="entry name" value="Aldolase class I"/>
    <property type="match status" value="1"/>
</dbReference>
<evidence type="ECO:0000256" key="3">
    <source>
        <dbReference type="ARBA" id="ARBA00023270"/>
    </source>
</evidence>
<dbReference type="Proteomes" id="UP000674234">
    <property type="component" value="Unassembled WGS sequence"/>
</dbReference>
<feature type="binding site" evidence="6">
    <location>
        <position position="201"/>
    </location>
    <ligand>
        <name>pyruvate</name>
        <dbReference type="ChEBI" id="CHEBI:15361"/>
    </ligand>
</feature>
<dbReference type="PIRSF" id="PIRSF001365">
    <property type="entry name" value="DHDPS"/>
    <property type="match status" value="1"/>
</dbReference>
<dbReference type="Pfam" id="PF00701">
    <property type="entry name" value="DHDPS"/>
    <property type="match status" value="1"/>
</dbReference>
<keyword evidence="8" id="KW-1185">Reference proteome</keyword>
<dbReference type="SUPFAM" id="SSF51569">
    <property type="entry name" value="Aldolase"/>
    <property type="match status" value="1"/>
</dbReference>
<dbReference type="PANTHER" id="PTHR12128">
    <property type="entry name" value="DIHYDRODIPICOLINATE SYNTHASE"/>
    <property type="match status" value="1"/>
</dbReference>
<name>A0A941ARM6_9ACTN</name>
<feature type="binding site" evidence="6">
    <location>
        <position position="46"/>
    </location>
    <ligand>
        <name>pyruvate</name>
        <dbReference type="ChEBI" id="CHEBI:15361"/>
    </ligand>
</feature>
<proteinExistence type="inferred from homology"/>
<dbReference type="InterPro" id="IPR002220">
    <property type="entry name" value="DapA-like"/>
</dbReference>
<evidence type="ECO:0000256" key="2">
    <source>
        <dbReference type="ARBA" id="ARBA00023239"/>
    </source>
</evidence>
<dbReference type="RefSeq" id="WP_210157621.1">
    <property type="nucleotide sequence ID" value="NZ_JAFCNB010000012.1"/>
</dbReference>
<organism evidence="7 8">
    <name type="scientific">Microbispora oryzae</name>
    <dbReference type="NCBI Taxonomy" id="2806554"/>
    <lineage>
        <taxon>Bacteria</taxon>
        <taxon>Bacillati</taxon>
        <taxon>Actinomycetota</taxon>
        <taxon>Actinomycetes</taxon>
        <taxon>Streptosporangiales</taxon>
        <taxon>Streptosporangiaceae</taxon>
        <taxon>Microbispora</taxon>
    </lineage>
</organism>
<evidence type="ECO:0000313" key="7">
    <source>
        <dbReference type="EMBL" id="MBP2706334.1"/>
    </source>
</evidence>
<evidence type="ECO:0000256" key="5">
    <source>
        <dbReference type="PIRSR" id="PIRSR001365-1"/>
    </source>
</evidence>
<feature type="active site" description="Proton donor/acceptor" evidence="5">
    <location>
        <position position="130"/>
    </location>
</feature>
<dbReference type="AlphaFoldDB" id="A0A941ARM6"/>